<feature type="transmembrane region" description="Helical" evidence="1">
    <location>
        <begin position="152"/>
        <end position="175"/>
    </location>
</feature>
<dbReference type="PROSITE" id="PS50887">
    <property type="entry name" value="GGDEF"/>
    <property type="match status" value="1"/>
</dbReference>
<dbReference type="Gene3D" id="3.30.70.270">
    <property type="match status" value="1"/>
</dbReference>
<dbReference type="SMART" id="SM00267">
    <property type="entry name" value="GGDEF"/>
    <property type="match status" value="1"/>
</dbReference>
<sequence length="372" mass="39723">MQLDLLTLLYASGLIVVSSGTSFIISTLVHRADLVARLWSLGFVAGMLATIAYAIWAASPGAWWVIGIGNAALVFALGAMWSGCRAFNERPPRLWVVALVSALVFASAFVRGSEGGAWAGAAEMFIAIAVFAGLASSETLRARLRVLVNGRILAVVFAGVSLFYLVRCGVILILGQHSDVFTVYFGTPNTTLVNIVFITLASIAMSVLQATRGGDRTLTAGPEVDPALGFTTRAQFEGQAVQWLRRAERRHESLALVVLEVDNLEHVNIALGSDYGDRTVDAVGMVARDHVPTTSLIGRISSRRFAILTPTPPVGEPRQLGERVLTALAEAPIDPNVGARPVAVFGVVTTDGAGYEYDELRSIAERRATTRS</sequence>
<evidence type="ECO:0000313" key="4">
    <source>
        <dbReference type="Proteomes" id="UP000536685"/>
    </source>
</evidence>
<feature type="transmembrane region" description="Helical" evidence="1">
    <location>
        <begin position="117"/>
        <end position="140"/>
    </location>
</feature>
<dbReference type="EMBL" id="JACHMJ010000001">
    <property type="protein sequence ID" value="MBB5843132.1"/>
    <property type="molecule type" value="Genomic_DNA"/>
</dbReference>
<dbReference type="Proteomes" id="UP000536685">
    <property type="component" value="Unassembled WGS sequence"/>
</dbReference>
<keyword evidence="1" id="KW-0812">Transmembrane</keyword>
<accession>A0A841AME5</accession>
<dbReference type="InterPro" id="IPR000160">
    <property type="entry name" value="GGDEF_dom"/>
</dbReference>
<dbReference type="AlphaFoldDB" id="A0A841AME5"/>
<gene>
    <name evidence="3" type="ORF">HD599_001455</name>
</gene>
<protein>
    <submittedName>
        <fullName evidence="3">Diguanylate cyclase (GGDEF)-like protein</fullName>
    </submittedName>
</protein>
<dbReference type="SUPFAM" id="SSF55073">
    <property type="entry name" value="Nucleotide cyclase"/>
    <property type="match status" value="1"/>
</dbReference>
<feature type="transmembrane region" description="Helical" evidence="1">
    <location>
        <begin position="62"/>
        <end position="82"/>
    </location>
</feature>
<evidence type="ECO:0000256" key="1">
    <source>
        <dbReference type="SAM" id="Phobius"/>
    </source>
</evidence>
<evidence type="ECO:0000313" key="3">
    <source>
        <dbReference type="EMBL" id="MBB5843132.1"/>
    </source>
</evidence>
<feature type="transmembrane region" description="Helical" evidence="1">
    <location>
        <begin position="6"/>
        <end position="26"/>
    </location>
</feature>
<keyword evidence="4" id="KW-1185">Reference proteome</keyword>
<evidence type="ECO:0000259" key="2">
    <source>
        <dbReference type="PROSITE" id="PS50887"/>
    </source>
</evidence>
<organism evidence="3 4">
    <name type="scientific">Conyzicola lurida</name>
    <dbReference type="NCBI Taxonomy" id="1172621"/>
    <lineage>
        <taxon>Bacteria</taxon>
        <taxon>Bacillati</taxon>
        <taxon>Actinomycetota</taxon>
        <taxon>Actinomycetes</taxon>
        <taxon>Micrococcales</taxon>
        <taxon>Microbacteriaceae</taxon>
        <taxon>Conyzicola</taxon>
    </lineage>
</organism>
<feature type="transmembrane region" description="Helical" evidence="1">
    <location>
        <begin position="38"/>
        <end position="56"/>
    </location>
</feature>
<dbReference type="InterPro" id="IPR029787">
    <property type="entry name" value="Nucleotide_cyclase"/>
</dbReference>
<reference evidence="3 4" key="1">
    <citation type="submission" date="2020-08" db="EMBL/GenBank/DDBJ databases">
        <title>Sequencing the genomes of 1000 actinobacteria strains.</title>
        <authorList>
            <person name="Klenk H.-P."/>
        </authorList>
    </citation>
    <scope>NUCLEOTIDE SEQUENCE [LARGE SCALE GENOMIC DNA]</scope>
    <source>
        <strain evidence="3 4">DSM 105784</strain>
    </source>
</reference>
<keyword evidence="1" id="KW-1133">Transmembrane helix</keyword>
<comment type="caution">
    <text evidence="3">The sequence shown here is derived from an EMBL/GenBank/DDBJ whole genome shotgun (WGS) entry which is preliminary data.</text>
</comment>
<proteinExistence type="predicted"/>
<feature type="domain" description="GGDEF" evidence="2">
    <location>
        <begin position="252"/>
        <end position="372"/>
    </location>
</feature>
<dbReference type="Pfam" id="PF00990">
    <property type="entry name" value="GGDEF"/>
    <property type="match status" value="1"/>
</dbReference>
<name>A0A841AME5_9MICO</name>
<dbReference type="InterPro" id="IPR043128">
    <property type="entry name" value="Rev_trsase/Diguanyl_cyclase"/>
</dbReference>
<feature type="transmembrane region" description="Helical" evidence="1">
    <location>
        <begin position="181"/>
        <end position="208"/>
    </location>
</feature>
<feature type="transmembrane region" description="Helical" evidence="1">
    <location>
        <begin position="94"/>
        <end position="111"/>
    </location>
</feature>
<keyword evidence="1" id="KW-0472">Membrane</keyword>
<dbReference type="RefSeq" id="WP_184235348.1">
    <property type="nucleotide sequence ID" value="NZ_JACHMJ010000001.1"/>
</dbReference>